<feature type="region of interest" description="Disordered" evidence="1">
    <location>
        <begin position="55"/>
        <end position="75"/>
    </location>
</feature>
<reference evidence="2 3" key="1">
    <citation type="submission" date="2017-11" db="EMBL/GenBank/DDBJ databases">
        <title>Complete genome sequence of Sphingomonas sp. Strain Cra20, a psychrotolerant potential plant growth promoting rhizobacteria.</title>
        <authorList>
            <person name="Luo Y."/>
        </authorList>
    </citation>
    <scope>NUCLEOTIDE SEQUENCE [LARGE SCALE GENOMIC DNA]</scope>
    <source>
        <strain evidence="2 3">Cra20</strain>
    </source>
</reference>
<dbReference type="KEGG" id="sphc:CVN68_10435"/>
<evidence type="ECO:0000256" key="1">
    <source>
        <dbReference type="SAM" id="MobiDB-lite"/>
    </source>
</evidence>
<dbReference type="AlphaFoldDB" id="A0A2K8MER1"/>
<name>A0A2K8MER1_9SPHN</name>
<evidence type="ECO:0000313" key="3">
    <source>
        <dbReference type="Proteomes" id="UP000229081"/>
    </source>
</evidence>
<dbReference type="EMBL" id="CP024923">
    <property type="protein sequence ID" value="ATY32347.1"/>
    <property type="molecule type" value="Genomic_DNA"/>
</dbReference>
<accession>A0A2K8MER1</accession>
<dbReference type="InterPro" id="IPR011992">
    <property type="entry name" value="EF-hand-dom_pair"/>
</dbReference>
<keyword evidence="3" id="KW-1185">Reference proteome</keyword>
<feature type="compositionally biased region" description="Polar residues" evidence="1">
    <location>
        <begin position="61"/>
        <end position="75"/>
    </location>
</feature>
<dbReference type="Proteomes" id="UP000229081">
    <property type="component" value="Chromosome"/>
</dbReference>
<proteinExistence type="predicted"/>
<dbReference type="InterPro" id="IPR018247">
    <property type="entry name" value="EF_Hand_1_Ca_BS"/>
</dbReference>
<protein>
    <recommendedName>
        <fullName evidence="4">EF-hand domain-containing protein</fullName>
    </recommendedName>
</protein>
<dbReference type="PROSITE" id="PS00018">
    <property type="entry name" value="EF_HAND_1"/>
    <property type="match status" value="2"/>
</dbReference>
<organism evidence="2 3">
    <name type="scientific">Sphingomonas psychrotolerans</name>
    <dbReference type="NCBI Taxonomy" id="1327635"/>
    <lineage>
        <taxon>Bacteria</taxon>
        <taxon>Pseudomonadati</taxon>
        <taxon>Pseudomonadota</taxon>
        <taxon>Alphaproteobacteria</taxon>
        <taxon>Sphingomonadales</taxon>
        <taxon>Sphingomonadaceae</taxon>
        <taxon>Sphingomonas</taxon>
    </lineage>
</organism>
<sequence>MGRDFGTYDKDANGSLSQAEFGVWVSGLRKASEPAFAPGSADANVWVGQAFAQADADKNKSVSQAEVTNFLTPKK</sequence>
<evidence type="ECO:0008006" key="4">
    <source>
        <dbReference type="Google" id="ProtNLM"/>
    </source>
</evidence>
<dbReference type="SUPFAM" id="SSF47473">
    <property type="entry name" value="EF-hand"/>
    <property type="match status" value="1"/>
</dbReference>
<evidence type="ECO:0000313" key="2">
    <source>
        <dbReference type="EMBL" id="ATY32347.1"/>
    </source>
</evidence>
<gene>
    <name evidence="2" type="ORF">CVN68_10435</name>
</gene>
<dbReference type="OrthoDB" id="7450668at2"/>
<dbReference type="RefSeq" id="WP_100282155.1">
    <property type="nucleotide sequence ID" value="NZ_CP024923.1"/>
</dbReference>
<dbReference type="Gene3D" id="1.10.238.10">
    <property type="entry name" value="EF-hand"/>
    <property type="match status" value="1"/>
</dbReference>